<feature type="signal peptide" evidence="1">
    <location>
        <begin position="1"/>
        <end position="17"/>
    </location>
</feature>
<reference evidence="2" key="2">
    <citation type="journal article" date="2015" name="Data Brief">
        <title>Shoot transcriptome of the giant reed, Arundo donax.</title>
        <authorList>
            <person name="Barrero R.A."/>
            <person name="Guerrero F.D."/>
            <person name="Moolhuijzen P."/>
            <person name="Goolsby J.A."/>
            <person name="Tidwell J."/>
            <person name="Bellgard S.E."/>
            <person name="Bellgard M.I."/>
        </authorList>
    </citation>
    <scope>NUCLEOTIDE SEQUENCE</scope>
    <source>
        <tissue evidence="2">Shoot tissue taken approximately 20 cm above the soil surface</tissue>
    </source>
</reference>
<sequence>MVPLFILLVSRAALVSGVLHFIPQASSPPKLDCCSTTQF</sequence>
<dbReference type="AlphaFoldDB" id="A0A0A8Y6A9"/>
<dbReference type="EMBL" id="GBRH01278313">
    <property type="protein sequence ID" value="JAD19582.1"/>
    <property type="molecule type" value="Transcribed_RNA"/>
</dbReference>
<keyword evidence="1" id="KW-0732">Signal</keyword>
<feature type="chain" id="PRO_5002042072" evidence="1">
    <location>
        <begin position="18"/>
        <end position="39"/>
    </location>
</feature>
<proteinExistence type="predicted"/>
<reference evidence="2" key="1">
    <citation type="submission" date="2014-09" db="EMBL/GenBank/DDBJ databases">
        <authorList>
            <person name="Magalhaes I.L.F."/>
            <person name="Oliveira U."/>
            <person name="Santos F.R."/>
            <person name="Vidigal T.H.D.A."/>
            <person name="Brescovit A.D."/>
            <person name="Santos A.J."/>
        </authorList>
    </citation>
    <scope>NUCLEOTIDE SEQUENCE</scope>
    <source>
        <tissue evidence="2">Shoot tissue taken approximately 20 cm above the soil surface</tissue>
    </source>
</reference>
<protein>
    <submittedName>
        <fullName evidence="2">Uncharacterized protein</fullName>
    </submittedName>
</protein>
<accession>A0A0A8Y6A9</accession>
<organism evidence="2">
    <name type="scientific">Arundo donax</name>
    <name type="common">Giant reed</name>
    <name type="synonym">Donax arundinaceus</name>
    <dbReference type="NCBI Taxonomy" id="35708"/>
    <lineage>
        <taxon>Eukaryota</taxon>
        <taxon>Viridiplantae</taxon>
        <taxon>Streptophyta</taxon>
        <taxon>Embryophyta</taxon>
        <taxon>Tracheophyta</taxon>
        <taxon>Spermatophyta</taxon>
        <taxon>Magnoliopsida</taxon>
        <taxon>Liliopsida</taxon>
        <taxon>Poales</taxon>
        <taxon>Poaceae</taxon>
        <taxon>PACMAD clade</taxon>
        <taxon>Arundinoideae</taxon>
        <taxon>Arundineae</taxon>
        <taxon>Arundo</taxon>
    </lineage>
</organism>
<name>A0A0A8Y6A9_ARUDO</name>
<evidence type="ECO:0000313" key="2">
    <source>
        <dbReference type="EMBL" id="JAD19582.1"/>
    </source>
</evidence>
<evidence type="ECO:0000256" key="1">
    <source>
        <dbReference type="SAM" id="SignalP"/>
    </source>
</evidence>